<dbReference type="InterPro" id="IPR001461">
    <property type="entry name" value="Aspartic_peptidase_A1"/>
</dbReference>
<dbReference type="PANTHER" id="PTHR47966:SF51">
    <property type="entry name" value="BETA-SITE APP-CLEAVING ENZYME, ISOFORM A-RELATED"/>
    <property type="match status" value="1"/>
</dbReference>
<feature type="active site" evidence="3">
    <location>
        <position position="81"/>
    </location>
</feature>
<keyword evidence="4" id="KW-1015">Disulfide bond</keyword>
<dbReference type="InterPro" id="IPR021109">
    <property type="entry name" value="Peptidase_aspartic_dom_sf"/>
</dbReference>
<reference evidence="8 9" key="1">
    <citation type="submission" date="2019-02" db="EMBL/GenBank/DDBJ databases">
        <title>Genome sequencing of the rare red list fungi Antrodiella citrinella (Flaviporus citrinellus).</title>
        <authorList>
            <person name="Buettner E."/>
            <person name="Kellner H."/>
        </authorList>
    </citation>
    <scope>NUCLEOTIDE SEQUENCE [LARGE SCALE GENOMIC DNA]</scope>
    <source>
        <strain evidence="8 9">DSM 108506</strain>
    </source>
</reference>
<comment type="similarity">
    <text evidence="1 5">Belongs to the peptidase A1 family.</text>
</comment>
<dbReference type="PROSITE" id="PS51767">
    <property type="entry name" value="PEPTIDASE_A1"/>
    <property type="match status" value="1"/>
</dbReference>
<name>A0A4S4MP44_9APHY</name>
<evidence type="ECO:0000256" key="5">
    <source>
        <dbReference type="RuleBase" id="RU000454"/>
    </source>
</evidence>
<feature type="active site" evidence="3">
    <location>
        <position position="268"/>
    </location>
</feature>
<organism evidence="8 9">
    <name type="scientific">Antrodiella citrinella</name>
    <dbReference type="NCBI Taxonomy" id="2447956"/>
    <lineage>
        <taxon>Eukaryota</taxon>
        <taxon>Fungi</taxon>
        <taxon>Dikarya</taxon>
        <taxon>Basidiomycota</taxon>
        <taxon>Agaricomycotina</taxon>
        <taxon>Agaricomycetes</taxon>
        <taxon>Polyporales</taxon>
        <taxon>Steccherinaceae</taxon>
        <taxon>Antrodiella</taxon>
    </lineage>
</organism>
<keyword evidence="6" id="KW-0732">Signal</keyword>
<keyword evidence="2 5" id="KW-0064">Aspartyl protease</keyword>
<feature type="signal peptide" evidence="6">
    <location>
        <begin position="1"/>
        <end position="16"/>
    </location>
</feature>
<dbReference type="Gene3D" id="2.40.70.10">
    <property type="entry name" value="Acid Proteases"/>
    <property type="match status" value="2"/>
</dbReference>
<protein>
    <recommendedName>
        <fullName evidence="7">Peptidase A1 domain-containing protein</fullName>
    </recommendedName>
</protein>
<dbReference type="InterPro" id="IPR034164">
    <property type="entry name" value="Pepsin-like_dom"/>
</dbReference>
<dbReference type="PROSITE" id="PS00141">
    <property type="entry name" value="ASP_PROTEASE"/>
    <property type="match status" value="1"/>
</dbReference>
<dbReference type="OrthoDB" id="771136at2759"/>
<dbReference type="GO" id="GO:0004190">
    <property type="term" value="F:aspartic-type endopeptidase activity"/>
    <property type="evidence" value="ECO:0007669"/>
    <property type="project" value="UniProtKB-KW"/>
</dbReference>
<feature type="chain" id="PRO_5021007033" description="Peptidase A1 domain-containing protein" evidence="6">
    <location>
        <begin position="17"/>
        <end position="394"/>
    </location>
</feature>
<dbReference type="SUPFAM" id="SSF50630">
    <property type="entry name" value="Acid proteases"/>
    <property type="match status" value="1"/>
</dbReference>
<dbReference type="InterPro" id="IPR001969">
    <property type="entry name" value="Aspartic_peptidase_AS"/>
</dbReference>
<gene>
    <name evidence="8" type="ORF">EUX98_g6382</name>
</gene>
<dbReference type="AlphaFoldDB" id="A0A4S4MP44"/>
<evidence type="ECO:0000256" key="1">
    <source>
        <dbReference type="ARBA" id="ARBA00007447"/>
    </source>
</evidence>
<sequence length="394" mass="41907">MLTLVPLTLLILGVAGASVDSRPKPAKINLTSRKVSRDTLRRRALNPVNLPLANYFNGTDLQWFGEIQVGTPPQNLTVVFDTGSTDLEFPSTACGATCATQKKFDPSKSSTFVDGRRTSTITFGTGVGVDPVIGDNWQLTLRSGTDTVAVGGLVAKSVSLFVITNQSPTFSPDPFDGIQGMGSGAQGFFAGLLEQDLPSLFSLFLTPKAVGNAEMTFGGIDDTKFQGDLVYAPQSSDDGATWQLQSTGISVNGKTTEVLNQPRSFIFDSGTSNMVLTKTDAEAVYALISPDIKPNNAEPGTYGIACNRISSLPAELSFTFTSQQGQPFNLTIPSSELSVGPFRSNPSLCQTLINADEFTLLGASVLKHYYSVWDIGNQRMGFAPTGKPASSRAL</sequence>
<dbReference type="EMBL" id="SGPM01000223">
    <property type="protein sequence ID" value="THH27806.1"/>
    <property type="molecule type" value="Genomic_DNA"/>
</dbReference>
<dbReference type="Pfam" id="PF00026">
    <property type="entry name" value="Asp"/>
    <property type="match status" value="1"/>
</dbReference>
<evidence type="ECO:0000259" key="7">
    <source>
        <dbReference type="PROSITE" id="PS51767"/>
    </source>
</evidence>
<dbReference type="PRINTS" id="PR00792">
    <property type="entry name" value="PEPSIN"/>
</dbReference>
<dbReference type="PANTHER" id="PTHR47966">
    <property type="entry name" value="BETA-SITE APP-CLEAVING ENZYME, ISOFORM A-RELATED"/>
    <property type="match status" value="1"/>
</dbReference>
<evidence type="ECO:0000313" key="8">
    <source>
        <dbReference type="EMBL" id="THH27806.1"/>
    </source>
</evidence>
<keyword evidence="5" id="KW-0378">Hydrolase</keyword>
<dbReference type="GO" id="GO:0006508">
    <property type="term" value="P:proteolysis"/>
    <property type="evidence" value="ECO:0007669"/>
    <property type="project" value="UniProtKB-KW"/>
</dbReference>
<dbReference type="CDD" id="cd05471">
    <property type="entry name" value="pepsin_like"/>
    <property type="match status" value="1"/>
</dbReference>
<comment type="caution">
    <text evidence="8">The sequence shown here is derived from an EMBL/GenBank/DDBJ whole genome shotgun (WGS) entry which is preliminary data.</text>
</comment>
<dbReference type="InterPro" id="IPR033121">
    <property type="entry name" value="PEPTIDASE_A1"/>
</dbReference>
<keyword evidence="5" id="KW-0645">Protease</keyword>
<evidence type="ECO:0000313" key="9">
    <source>
        <dbReference type="Proteomes" id="UP000308730"/>
    </source>
</evidence>
<accession>A0A4S4MP44</accession>
<evidence type="ECO:0000256" key="2">
    <source>
        <dbReference type="ARBA" id="ARBA00022750"/>
    </source>
</evidence>
<evidence type="ECO:0000256" key="6">
    <source>
        <dbReference type="SAM" id="SignalP"/>
    </source>
</evidence>
<feature type="domain" description="Peptidase A1" evidence="7">
    <location>
        <begin position="63"/>
        <end position="383"/>
    </location>
</feature>
<dbReference type="Proteomes" id="UP000308730">
    <property type="component" value="Unassembled WGS sequence"/>
</dbReference>
<proteinExistence type="inferred from homology"/>
<evidence type="ECO:0000256" key="3">
    <source>
        <dbReference type="PIRSR" id="PIRSR601461-1"/>
    </source>
</evidence>
<evidence type="ECO:0000256" key="4">
    <source>
        <dbReference type="PIRSR" id="PIRSR601461-2"/>
    </source>
</evidence>
<feature type="disulfide bond" evidence="4">
    <location>
        <begin position="94"/>
        <end position="98"/>
    </location>
</feature>
<keyword evidence="9" id="KW-1185">Reference proteome</keyword>